<dbReference type="RefSeq" id="WP_346181477.1">
    <property type="nucleotide sequence ID" value="NZ_BAABCE010000004.1"/>
</dbReference>
<evidence type="ECO:0000313" key="1">
    <source>
        <dbReference type="EMBL" id="GAA3540111.1"/>
    </source>
</evidence>
<proteinExistence type="predicted"/>
<evidence type="ECO:0000313" key="2">
    <source>
        <dbReference type="Proteomes" id="UP001500707"/>
    </source>
</evidence>
<name>A0ABP6VTF0_9ACTN</name>
<keyword evidence="2" id="KW-1185">Reference proteome</keyword>
<protein>
    <submittedName>
        <fullName evidence="1">Uncharacterized protein</fullName>
    </submittedName>
</protein>
<accession>A0ABP6VTF0</accession>
<comment type="caution">
    <text evidence="1">The sequence shown here is derived from an EMBL/GenBank/DDBJ whole genome shotgun (WGS) entry which is preliminary data.</text>
</comment>
<dbReference type="SUPFAM" id="SSF46785">
    <property type="entry name" value="Winged helix' DNA-binding domain"/>
    <property type="match status" value="1"/>
</dbReference>
<sequence length="84" mass="8561">MLRGEDVPTGGDIAQAHGVSVGIAHRAFAQLKNDGLIEVRSPIRRLGRLCEFEQGDAGGALDLAAVLLRPAMPGGGRTSAGALG</sequence>
<dbReference type="EMBL" id="BAABCE010000004">
    <property type="protein sequence ID" value="GAA3540111.1"/>
    <property type="molecule type" value="Genomic_DNA"/>
</dbReference>
<gene>
    <name evidence="1" type="ORF">GCM10022295_22770</name>
</gene>
<dbReference type="Proteomes" id="UP001500707">
    <property type="component" value="Unassembled WGS sequence"/>
</dbReference>
<dbReference type="InterPro" id="IPR036390">
    <property type="entry name" value="WH_DNA-bd_sf"/>
</dbReference>
<organism evidence="1 2">
    <name type="scientific">Streptomyces osmaniensis</name>
    <dbReference type="NCBI Taxonomy" id="593134"/>
    <lineage>
        <taxon>Bacteria</taxon>
        <taxon>Bacillati</taxon>
        <taxon>Actinomycetota</taxon>
        <taxon>Actinomycetes</taxon>
        <taxon>Kitasatosporales</taxon>
        <taxon>Streptomycetaceae</taxon>
        <taxon>Streptomyces</taxon>
    </lineage>
</organism>
<reference evidence="2" key="1">
    <citation type="journal article" date="2019" name="Int. J. Syst. Evol. Microbiol.">
        <title>The Global Catalogue of Microorganisms (GCM) 10K type strain sequencing project: providing services to taxonomists for standard genome sequencing and annotation.</title>
        <authorList>
            <consortium name="The Broad Institute Genomics Platform"/>
            <consortium name="The Broad Institute Genome Sequencing Center for Infectious Disease"/>
            <person name="Wu L."/>
            <person name="Ma J."/>
        </authorList>
    </citation>
    <scope>NUCLEOTIDE SEQUENCE [LARGE SCALE GENOMIC DNA]</scope>
    <source>
        <strain evidence="2">JCM 17656</strain>
    </source>
</reference>